<evidence type="ECO:0000313" key="4">
    <source>
        <dbReference type="Proteomes" id="UP000505210"/>
    </source>
</evidence>
<sequence>MTPPNDSGSNSITPSDRIDVEMNGSGASSSGNQSPLESSQATLQETTQETTQATTQAASQKPPQKLHQKLPQGAIADAARGKPKTTIIVSPAIVSPAIVSPTSAPPSSGKGRQGWLIASLLLTSVVAGLGGAALGWAIRHHSQNPHAGEPPALLDPFVNNEQSFPPIEGWVGDDPVRRYSPEAFSEEVLPEAPPHTAPIRERQFQESPPIQTRRQIPEEFADPSGLPPVDEPAWAAPDTVPVEPPPQVSQPPAPSRFSSEPAPPEPPPPVQAPPLSESIHKTKPSSDIPEPPRQTQSVEIPVLPAPSSPSSP</sequence>
<dbReference type="EMBL" id="CP053661">
    <property type="protein sequence ID" value="QKD81452.1"/>
    <property type="molecule type" value="Genomic_DNA"/>
</dbReference>
<dbReference type="RefSeq" id="WP_172353849.1">
    <property type="nucleotide sequence ID" value="NZ_CP053661.1"/>
</dbReference>
<accession>A0A6M8B5S4</accession>
<evidence type="ECO:0000256" key="2">
    <source>
        <dbReference type="SAM" id="Phobius"/>
    </source>
</evidence>
<keyword evidence="2" id="KW-0472">Membrane</keyword>
<gene>
    <name evidence="3" type="ORF">HPC62_03995</name>
</gene>
<reference evidence="3 4" key="1">
    <citation type="submission" date="2020-05" db="EMBL/GenBank/DDBJ databases">
        <title>Complete genome sequence of of a novel Thermoleptolyngbya strain isolated from hot springs of Ganzi, Sichuan China.</title>
        <authorList>
            <person name="Tang J."/>
            <person name="Daroch M."/>
            <person name="Li L."/>
            <person name="Waleron K."/>
            <person name="Waleron M."/>
            <person name="Waleron M."/>
        </authorList>
    </citation>
    <scope>NUCLEOTIDE SEQUENCE [LARGE SCALE GENOMIC DNA]</scope>
    <source>
        <strain evidence="3 4">PKUAC-SCTA183</strain>
    </source>
</reference>
<dbReference type="KEGG" id="theu:HPC62_03995"/>
<feature type="compositionally biased region" description="Low complexity" evidence="1">
    <location>
        <begin position="24"/>
        <end position="60"/>
    </location>
</feature>
<proteinExistence type="predicted"/>
<feature type="compositionally biased region" description="Pro residues" evidence="1">
    <location>
        <begin position="242"/>
        <end position="254"/>
    </location>
</feature>
<protein>
    <submittedName>
        <fullName evidence="3">Uncharacterized protein</fullName>
    </submittedName>
</protein>
<feature type="compositionally biased region" description="Pro residues" evidence="1">
    <location>
        <begin position="261"/>
        <end position="272"/>
    </location>
</feature>
<feature type="compositionally biased region" description="Polar residues" evidence="1">
    <location>
        <begin position="205"/>
        <end position="214"/>
    </location>
</feature>
<keyword evidence="2" id="KW-1133">Transmembrane helix</keyword>
<name>A0A6M8B5S4_9CYAN</name>
<organism evidence="3 4">
    <name type="scientific">Thermoleptolyngbya sichuanensis A183</name>
    <dbReference type="NCBI Taxonomy" id="2737172"/>
    <lineage>
        <taxon>Bacteria</taxon>
        <taxon>Bacillati</taxon>
        <taxon>Cyanobacteriota</taxon>
        <taxon>Cyanophyceae</taxon>
        <taxon>Oculatellales</taxon>
        <taxon>Oculatellaceae</taxon>
        <taxon>Thermoleptolyngbya</taxon>
        <taxon>Thermoleptolyngbya sichuanensis</taxon>
    </lineage>
</organism>
<evidence type="ECO:0000256" key="1">
    <source>
        <dbReference type="SAM" id="MobiDB-lite"/>
    </source>
</evidence>
<keyword evidence="2" id="KW-0812">Transmembrane</keyword>
<feature type="region of interest" description="Disordered" evidence="1">
    <location>
        <begin position="1"/>
        <end position="72"/>
    </location>
</feature>
<dbReference type="AlphaFoldDB" id="A0A6M8B5S4"/>
<dbReference type="Proteomes" id="UP000505210">
    <property type="component" value="Chromosome"/>
</dbReference>
<keyword evidence="4" id="KW-1185">Reference proteome</keyword>
<feature type="region of interest" description="Disordered" evidence="1">
    <location>
        <begin position="185"/>
        <end position="312"/>
    </location>
</feature>
<feature type="transmembrane region" description="Helical" evidence="2">
    <location>
        <begin position="115"/>
        <end position="138"/>
    </location>
</feature>
<feature type="compositionally biased region" description="Polar residues" evidence="1">
    <location>
        <begin position="1"/>
        <end position="14"/>
    </location>
</feature>
<feature type="compositionally biased region" description="Pro residues" evidence="1">
    <location>
        <begin position="303"/>
        <end position="312"/>
    </location>
</feature>
<evidence type="ECO:0000313" key="3">
    <source>
        <dbReference type="EMBL" id="QKD81452.1"/>
    </source>
</evidence>